<dbReference type="CDD" id="cd00093">
    <property type="entry name" value="HTH_XRE"/>
    <property type="match status" value="1"/>
</dbReference>
<dbReference type="eggNOG" id="COG1396">
    <property type="taxonomic scope" value="Bacteria"/>
</dbReference>
<reference evidence="2 3" key="1">
    <citation type="submission" date="2010-06" db="EMBL/GenBank/DDBJ databases">
        <title>Complete sequence of chromosome of Nitrosococcus watsoni C-113.</title>
        <authorList>
            <consortium name="US DOE Joint Genome Institute"/>
            <person name="Lucas S."/>
            <person name="Copeland A."/>
            <person name="Lapidus A."/>
            <person name="Cheng J.-F."/>
            <person name="Bruce D."/>
            <person name="Goodwin L."/>
            <person name="Pitluck S."/>
            <person name="Malfatti S.A."/>
            <person name="Chain P.S.G."/>
            <person name="Land M."/>
            <person name="Hauser L."/>
            <person name="Kyrpides N."/>
            <person name="Ivanova N."/>
            <person name="Cambell M.A."/>
            <person name="Heidelberg J.F."/>
            <person name="Klotz M.G."/>
            <person name="Woyke T."/>
        </authorList>
    </citation>
    <scope>NUCLEOTIDE SEQUENCE [LARGE SCALE GENOMIC DNA]</scope>
    <source>
        <strain evidence="2 3">C-113</strain>
    </source>
</reference>
<gene>
    <name evidence="2" type="ordered locus">Nwat_2709</name>
</gene>
<dbReference type="PROSITE" id="PS50943">
    <property type="entry name" value="HTH_CROC1"/>
    <property type="match status" value="1"/>
</dbReference>
<dbReference type="InterPro" id="IPR001387">
    <property type="entry name" value="Cro/C1-type_HTH"/>
</dbReference>
<dbReference type="SMART" id="SM00530">
    <property type="entry name" value="HTH_XRE"/>
    <property type="match status" value="1"/>
</dbReference>
<dbReference type="AlphaFoldDB" id="D8KAP9"/>
<dbReference type="KEGG" id="nwa:Nwat_2709"/>
<keyword evidence="3" id="KW-1185">Reference proteome</keyword>
<dbReference type="SUPFAM" id="SSF47413">
    <property type="entry name" value="lambda repressor-like DNA-binding domains"/>
    <property type="match status" value="1"/>
</dbReference>
<dbReference type="Proteomes" id="UP000000393">
    <property type="component" value="Chromosome"/>
</dbReference>
<dbReference type="InterPro" id="IPR010982">
    <property type="entry name" value="Lambda_DNA-bd_dom_sf"/>
</dbReference>
<evidence type="ECO:0000313" key="2">
    <source>
        <dbReference type="EMBL" id="ADJ29476.1"/>
    </source>
</evidence>
<feature type="domain" description="HTH cro/C1-type" evidence="1">
    <location>
        <begin position="43"/>
        <end position="97"/>
    </location>
</feature>
<organism evidence="2 3">
    <name type="scientific">Nitrosococcus watsoni (strain C-113)</name>
    <dbReference type="NCBI Taxonomy" id="105559"/>
    <lineage>
        <taxon>Bacteria</taxon>
        <taxon>Pseudomonadati</taxon>
        <taxon>Pseudomonadota</taxon>
        <taxon>Gammaproteobacteria</taxon>
        <taxon>Chromatiales</taxon>
        <taxon>Chromatiaceae</taxon>
        <taxon>Nitrosococcus</taxon>
    </lineage>
</organism>
<dbReference type="Gene3D" id="1.10.260.40">
    <property type="entry name" value="lambda repressor-like DNA-binding domains"/>
    <property type="match status" value="1"/>
</dbReference>
<name>D8KAP9_NITWC</name>
<evidence type="ECO:0000313" key="3">
    <source>
        <dbReference type="Proteomes" id="UP000000393"/>
    </source>
</evidence>
<dbReference type="Pfam" id="PF01381">
    <property type="entry name" value="HTH_3"/>
    <property type="match status" value="1"/>
</dbReference>
<dbReference type="OrthoDB" id="5738376at2"/>
<proteinExistence type="predicted"/>
<dbReference type="EMBL" id="CP002086">
    <property type="protein sequence ID" value="ADJ29476.1"/>
    <property type="molecule type" value="Genomic_DNA"/>
</dbReference>
<dbReference type="RefSeq" id="WP_013221542.1">
    <property type="nucleotide sequence ID" value="NC_014315.1"/>
</dbReference>
<sequence>MKLSKQKKLEKAGWKVGTVNEFLGNPQEESDYIEMKLALSRTLKKRRIKKRLSQVALAKKISSSQSRVAKMESGDPSVSIDLLMKSLLALGASKNELAKVLTSKYSRETDG</sequence>
<dbReference type="STRING" id="105559.Nwat_2709"/>
<dbReference type="HOGENOM" id="CLU_156612_0_0_6"/>
<protein>
    <submittedName>
        <fullName evidence="2">Transcriptional regulator, XRE family</fullName>
    </submittedName>
</protein>
<evidence type="ECO:0000259" key="1">
    <source>
        <dbReference type="PROSITE" id="PS50943"/>
    </source>
</evidence>
<accession>D8KAP9</accession>
<dbReference type="GO" id="GO:0003677">
    <property type="term" value="F:DNA binding"/>
    <property type="evidence" value="ECO:0007669"/>
    <property type="project" value="InterPro"/>
</dbReference>